<dbReference type="InterPro" id="IPR000182">
    <property type="entry name" value="GNAT_dom"/>
</dbReference>
<accession>A0A4D7AS45</accession>
<dbReference type="Proteomes" id="UP000298781">
    <property type="component" value="Chromosome"/>
</dbReference>
<protein>
    <submittedName>
        <fullName evidence="2">GNAT family N-acetyltransferase</fullName>
    </submittedName>
</protein>
<dbReference type="AlphaFoldDB" id="A0A4D7AS45"/>
<organism evidence="2 3">
    <name type="scientific">Phreatobacter stygius</name>
    <dbReference type="NCBI Taxonomy" id="1940610"/>
    <lineage>
        <taxon>Bacteria</taxon>
        <taxon>Pseudomonadati</taxon>
        <taxon>Pseudomonadota</taxon>
        <taxon>Alphaproteobacteria</taxon>
        <taxon>Hyphomicrobiales</taxon>
        <taxon>Phreatobacteraceae</taxon>
        <taxon>Phreatobacter</taxon>
    </lineage>
</organism>
<dbReference type="Gene3D" id="3.40.630.30">
    <property type="match status" value="2"/>
</dbReference>
<reference evidence="2 3" key="1">
    <citation type="submission" date="2019-04" db="EMBL/GenBank/DDBJ databases">
        <title>Phreatobacter aquaticus sp. nov.</title>
        <authorList>
            <person name="Choi A."/>
        </authorList>
    </citation>
    <scope>NUCLEOTIDE SEQUENCE [LARGE SCALE GENOMIC DNA]</scope>
    <source>
        <strain evidence="2 3">KCTC 52518</strain>
    </source>
</reference>
<name>A0A4D7AS45_9HYPH</name>
<dbReference type="GO" id="GO:1990189">
    <property type="term" value="F:protein N-terminal-serine acetyltransferase activity"/>
    <property type="evidence" value="ECO:0007669"/>
    <property type="project" value="TreeGrafter"/>
</dbReference>
<dbReference type="SUPFAM" id="SSF55729">
    <property type="entry name" value="Acyl-CoA N-acyltransferases (Nat)"/>
    <property type="match status" value="2"/>
</dbReference>
<dbReference type="EMBL" id="CP039690">
    <property type="protein sequence ID" value="QCI64274.1"/>
    <property type="molecule type" value="Genomic_DNA"/>
</dbReference>
<dbReference type="InterPro" id="IPR016181">
    <property type="entry name" value="Acyl_CoA_acyltransferase"/>
</dbReference>
<dbReference type="GO" id="GO:0008999">
    <property type="term" value="F:protein-N-terminal-alanine acetyltransferase activity"/>
    <property type="evidence" value="ECO:0007669"/>
    <property type="project" value="TreeGrafter"/>
</dbReference>
<dbReference type="GO" id="GO:0005737">
    <property type="term" value="C:cytoplasm"/>
    <property type="evidence" value="ECO:0007669"/>
    <property type="project" value="TreeGrafter"/>
</dbReference>
<dbReference type="Pfam" id="PF13508">
    <property type="entry name" value="Acetyltransf_7"/>
    <property type="match status" value="1"/>
</dbReference>
<sequence length="394" mass="43566">MPALPPHDWSCNVTAIDLGPVIDTTPAPRPVHCVIEGRSCRLRPLDAARDSDGLYALSHGPEKAAQWAYLSAGPFSDQAEFSAFVAKIAAGTTDQVYWAIADRDDRAIGWLSLMRIDPANRVIEVGSILYTPALQRTPAATEAQYLMAAHVFETLGYRRYEWKCNDLNAPSKRAAIRFGFTYEGLFRQHVIAKGHNRDTAWFSMLDIEWPQRKLAFERWLDPANFDAAGRQKVALGVFNQLTATEGPLTLRRATLADVPGIQALKTAAYLPNEAIIGVASMPRTADYGALISNHEIWVADGEDHLAACAVFEPGPEPVIYSLAVHPKSQGKRYGDAILAFCETRARALGAKAMTLYTHVKLTERIAWYARKGFEPTHVQQLPDRAAQHMKKTLG</sequence>
<dbReference type="OrthoDB" id="5295305at2"/>
<proteinExistence type="predicted"/>
<evidence type="ECO:0000313" key="3">
    <source>
        <dbReference type="Proteomes" id="UP000298781"/>
    </source>
</evidence>
<dbReference type="KEGG" id="pstg:E8M01_08480"/>
<dbReference type="InterPro" id="IPR051908">
    <property type="entry name" value="Ribosomal_N-acetyltransferase"/>
</dbReference>
<dbReference type="PANTHER" id="PTHR43441">
    <property type="entry name" value="RIBOSOMAL-PROTEIN-SERINE ACETYLTRANSFERASE"/>
    <property type="match status" value="1"/>
</dbReference>
<feature type="domain" description="N-acetyltransferase" evidence="1">
    <location>
        <begin position="248"/>
        <end position="394"/>
    </location>
</feature>
<dbReference type="FunFam" id="3.40.630.30:FF:000047">
    <property type="entry name" value="Acetyltransferase, GNAT family"/>
    <property type="match status" value="1"/>
</dbReference>
<gene>
    <name evidence="2" type="ORF">E8M01_08480</name>
</gene>
<dbReference type="CDD" id="cd04301">
    <property type="entry name" value="NAT_SF"/>
    <property type="match status" value="1"/>
</dbReference>
<evidence type="ECO:0000259" key="1">
    <source>
        <dbReference type="PROSITE" id="PS51186"/>
    </source>
</evidence>
<dbReference type="PANTHER" id="PTHR43441:SF2">
    <property type="entry name" value="FAMILY ACETYLTRANSFERASE, PUTATIVE (AFU_ORTHOLOGUE AFUA_7G00850)-RELATED"/>
    <property type="match status" value="1"/>
</dbReference>
<dbReference type="Pfam" id="PF13302">
    <property type="entry name" value="Acetyltransf_3"/>
    <property type="match status" value="1"/>
</dbReference>
<feature type="domain" description="N-acetyltransferase" evidence="1">
    <location>
        <begin position="40"/>
        <end position="198"/>
    </location>
</feature>
<keyword evidence="2" id="KW-0808">Transferase</keyword>
<evidence type="ECO:0000313" key="2">
    <source>
        <dbReference type="EMBL" id="QCI64274.1"/>
    </source>
</evidence>
<dbReference type="PROSITE" id="PS51186">
    <property type="entry name" value="GNAT"/>
    <property type="match status" value="2"/>
</dbReference>
<keyword evidence="3" id="KW-1185">Reference proteome</keyword>